<accession>A0ABU6GAU1</accession>
<dbReference type="Proteomes" id="UP001338137">
    <property type="component" value="Unassembled WGS sequence"/>
</dbReference>
<sequence>MDEGPEEVGRMSRGRCTLVQGKIHVGQGKIDVGPREVGRNSKGRCA</sequence>
<organism evidence="1 2">
    <name type="scientific">Paenibacillus alba</name>
    <dbReference type="NCBI Taxonomy" id="1197127"/>
    <lineage>
        <taxon>Bacteria</taxon>
        <taxon>Bacillati</taxon>
        <taxon>Bacillota</taxon>
        <taxon>Bacilli</taxon>
        <taxon>Bacillales</taxon>
        <taxon>Paenibacillaceae</taxon>
        <taxon>Paenibacillus</taxon>
    </lineage>
</organism>
<comment type="caution">
    <text evidence="1">The sequence shown here is derived from an EMBL/GenBank/DDBJ whole genome shotgun (WGS) entry which is preliminary data.</text>
</comment>
<proteinExistence type="predicted"/>
<reference evidence="1 2" key="1">
    <citation type="submission" date="2023-03" db="EMBL/GenBank/DDBJ databases">
        <title>Bacillus Genome Sequencing.</title>
        <authorList>
            <person name="Dunlap C."/>
        </authorList>
    </citation>
    <scope>NUCLEOTIDE SEQUENCE [LARGE SCALE GENOMIC DNA]</scope>
    <source>
        <strain evidence="1 2">BD-533</strain>
    </source>
</reference>
<name>A0ABU6GAU1_9BACL</name>
<protein>
    <submittedName>
        <fullName evidence="1">Uncharacterized protein</fullName>
    </submittedName>
</protein>
<dbReference type="RefSeq" id="WP_326074423.1">
    <property type="nucleotide sequence ID" value="NZ_JARLKY010000067.1"/>
</dbReference>
<dbReference type="EMBL" id="JARLKY010000067">
    <property type="protein sequence ID" value="MEC0230382.1"/>
    <property type="molecule type" value="Genomic_DNA"/>
</dbReference>
<evidence type="ECO:0000313" key="2">
    <source>
        <dbReference type="Proteomes" id="UP001338137"/>
    </source>
</evidence>
<evidence type="ECO:0000313" key="1">
    <source>
        <dbReference type="EMBL" id="MEC0230382.1"/>
    </source>
</evidence>
<gene>
    <name evidence="1" type="ORF">P4I72_24930</name>
</gene>
<keyword evidence="2" id="KW-1185">Reference proteome</keyword>